<reference evidence="2" key="1">
    <citation type="journal article" date="2020" name="mSystems">
        <title>Genome- and Community-Level Interaction Insights into Carbon Utilization and Element Cycling Functions of Hydrothermarchaeota in Hydrothermal Sediment.</title>
        <authorList>
            <person name="Zhou Z."/>
            <person name="Liu Y."/>
            <person name="Xu W."/>
            <person name="Pan J."/>
            <person name="Luo Z.H."/>
            <person name="Li M."/>
        </authorList>
    </citation>
    <scope>NUCLEOTIDE SEQUENCE [LARGE SCALE GENOMIC DNA]</scope>
    <source>
        <strain evidence="2">SpSt-81</strain>
    </source>
</reference>
<dbReference type="PANTHER" id="PTHR43241:SF1">
    <property type="entry name" value="FLAVIN REDUCTASE LIKE DOMAIN-CONTAINING PROTEIN"/>
    <property type="match status" value="1"/>
</dbReference>
<accession>A0A7C3MJ61</accession>
<dbReference type="Gene3D" id="2.30.110.10">
    <property type="entry name" value="Electron Transport, Fmn-binding Protein, Chain A"/>
    <property type="match status" value="1"/>
</dbReference>
<comment type="caution">
    <text evidence="2">The sequence shown here is derived from an EMBL/GenBank/DDBJ whole genome shotgun (WGS) entry which is preliminary data.</text>
</comment>
<gene>
    <name evidence="2" type="ORF">ENW00_02475</name>
</gene>
<name>A0A7C3MJ61_DICTH</name>
<proteinExistence type="predicted"/>
<dbReference type="GO" id="GO:0010181">
    <property type="term" value="F:FMN binding"/>
    <property type="evidence" value="ECO:0007669"/>
    <property type="project" value="InterPro"/>
</dbReference>
<dbReference type="AlphaFoldDB" id="A0A7C3MJ61"/>
<evidence type="ECO:0000313" key="2">
    <source>
        <dbReference type="EMBL" id="HFX13007.1"/>
    </source>
</evidence>
<dbReference type="EMBL" id="DTIN01000009">
    <property type="protein sequence ID" value="HFX13007.1"/>
    <property type="molecule type" value="Genomic_DNA"/>
</dbReference>
<dbReference type="InterPro" id="IPR012349">
    <property type="entry name" value="Split_barrel_FMN-bd"/>
</dbReference>
<dbReference type="SUPFAM" id="SSF50475">
    <property type="entry name" value="FMN-binding split barrel"/>
    <property type="match status" value="1"/>
</dbReference>
<organism evidence="2">
    <name type="scientific">Dictyoglomus thermophilum</name>
    <dbReference type="NCBI Taxonomy" id="14"/>
    <lineage>
        <taxon>Bacteria</taxon>
        <taxon>Pseudomonadati</taxon>
        <taxon>Dictyoglomota</taxon>
        <taxon>Dictyoglomia</taxon>
        <taxon>Dictyoglomales</taxon>
        <taxon>Dictyoglomaceae</taxon>
        <taxon>Dictyoglomus</taxon>
    </lineage>
</organism>
<evidence type="ECO:0000259" key="1">
    <source>
        <dbReference type="SMART" id="SM00903"/>
    </source>
</evidence>
<dbReference type="InterPro" id="IPR002563">
    <property type="entry name" value="Flavin_Rdtase-like_dom"/>
</dbReference>
<dbReference type="SMART" id="SM00903">
    <property type="entry name" value="Flavin_Reduct"/>
    <property type="match status" value="1"/>
</dbReference>
<dbReference type="Pfam" id="PF01613">
    <property type="entry name" value="Flavin_Reduct"/>
    <property type="match status" value="1"/>
</dbReference>
<dbReference type="PANTHER" id="PTHR43241">
    <property type="entry name" value="FLAVIN REDUCTASE DOMAIN PROTEIN"/>
    <property type="match status" value="1"/>
</dbReference>
<sequence>MYKEIRNTFTYLLHPLPALLITSISKNQKPNVMTISWIIPVSINPPLIAVSLRPERYTYALIKETKNFAINIPDYSLRKSVFICGRFSGRNTDKFKKANLTPIPAHKITAPLIKECTAHIECSLEDIVELKADHHIVIGKVIYSEALEEYFETIYDPSKYKALLYFGKDVYTTTGEYETIKLSEEN</sequence>
<dbReference type="InterPro" id="IPR053310">
    <property type="entry name" value="Flavoredoxin-like"/>
</dbReference>
<feature type="domain" description="Flavin reductase like" evidence="1">
    <location>
        <begin position="12"/>
        <end position="162"/>
    </location>
</feature>
<dbReference type="GO" id="GO:0016646">
    <property type="term" value="F:oxidoreductase activity, acting on the CH-NH group of donors, NAD or NADP as acceptor"/>
    <property type="evidence" value="ECO:0007669"/>
    <property type="project" value="UniProtKB-ARBA"/>
</dbReference>
<protein>
    <submittedName>
        <fullName evidence="2">Flavin reductase family protein</fullName>
    </submittedName>
</protein>